<proteinExistence type="predicted"/>
<organism evidence="1 2">
    <name type="scientific">Candidatus Epulonipiscium fishelsonii</name>
    <dbReference type="NCBI Taxonomy" id="77094"/>
    <lineage>
        <taxon>Bacteria</taxon>
        <taxon>Bacillati</taxon>
        <taxon>Bacillota</taxon>
        <taxon>Clostridia</taxon>
        <taxon>Lachnospirales</taxon>
        <taxon>Lachnospiraceae</taxon>
        <taxon>Candidatus Epulonipiscium</taxon>
    </lineage>
</organism>
<comment type="caution">
    <text evidence="1">The sequence shown here is derived from an EMBL/GenBank/DDBJ whole genome shotgun (WGS) entry which is preliminary data.</text>
</comment>
<protein>
    <submittedName>
        <fullName evidence="1">Thymidine phosphorylase</fullName>
    </submittedName>
</protein>
<sequence>MRIYDIIKNKRDGKVLSDEEIKFFIEGYTKGEIKDYQASALLMAIYLQGMNSKETAALTEYVAKSGEEVDLSGIKGIKVDKHSTGGVGDKTTFVVAPIVAACGVPVAKMSGRGLGYTGGTVDKMESIPNMRTSFTQEEFFKIVKDIGISLIGQSGNLAPADKKLYALRDVTATVENMSLIAASIMSKKIAAGSDAIVLDIKTGSGAFMKNIDDAIKLAKEMVSIGHHVGREVIGIITDMNIPLGFTIGNSIEVIEAINTLKGQGPKDLTEVSKVLATNMLYLAEKGTMEECAKMTDEAISSGRAFEKLVQMVKAQGGDVDVIMDTNKFEKAKITWKVKATKSGYISHMDTEDCGSASVILGAGRETVDSDIDFSAGIILKAKVGDYVEEGQVIAEFLTSSEDKLKAAENKFINSISWSEDKPLLKPLIYAKVSIEGIEIY</sequence>
<evidence type="ECO:0000313" key="1">
    <source>
        <dbReference type="EMBL" id="ONI43724.1"/>
    </source>
</evidence>
<reference evidence="1" key="1">
    <citation type="submission" date="2016-08" db="EMBL/GenBank/DDBJ databases">
        <authorList>
            <person name="Ngugi D.K."/>
            <person name="Miyake S."/>
            <person name="Stingl U."/>
        </authorList>
    </citation>
    <scope>NUCLEOTIDE SEQUENCE</scope>
    <source>
        <strain evidence="1">SCG-D08WGA-EpuloA1</strain>
    </source>
</reference>
<dbReference type="EMBL" id="LJHD01000136">
    <property type="protein sequence ID" value="ONI43724.1"/>
    <property type="molecule type" value="Genomic_DNA"/>
</dbReference>
<keyword evidence="2" id="KW-1185">Reference proteome</keyword>
<evidence type="ECO:0000313" key="2">
    <source>
        <dbReference type="Proteomes" id="UP000188637"/>
    </source>
</evidence>
<dbReference type="Proteomes" id="UP000188637">
    <property type="component" value="Unassembled WGS sequence"/>
</dbReference>
<accession>A0ACC8XHG1</accession>
<gene>
    <name evidence="1" type="ORF">AN640_06135</name>
</gene>
<name>A0ACC8XHG1_9FIRM</name>